<sequence>MSELPGGAGGRGKGSEYSSRSSYSEGDLEVRRQQVQGEEREREREERESLEQLDTFLNDLKDMTDGLESVLQPKKEEKRRRKEQATPHSNTGDLRERLVECLFLSPPLHRRQRSCEEKRLQPSLSMDGSQELSDETKLQNRTYLKSLDSLQILKMLATMGLGQYQEVFGSQQINGDLLLECDDKMLQNDLQVSSKLHRIRLLRIISGNYSVLDILSGRDGYVTMHPCK</sequence>
<reference evidence="3" key="1">
    <citation type="submission" date="2023-03" db="EMBL/GenBank/DDBJ databases">
        <authorList>
            <person name="Steffen K."/>
            <person name="Cardenas P."/>
        </authorList>
    </citation>
    <scope>NUCLEOTIDE SEQUENCE</scope>
</reference>
<organism evidence="3 4">
    <name type="scientific">Geodia barretti</name>
    <name type="common">Barrett's horny sponge</name>
    <dbReference type="NCBI Taxonomy" id="519541"/>
    <lineage>
        <taxon>Eukaryota</taxon>
        <taxon>Metazoa</taxon>
        <taxon>Porifera</taxon>
        <taxon>Demospongiae</taxon>
        <taxon>Heteroscleromorpha</taxon>
        <taxon>Tetractinellida</taxon>
        <taxon>Astrophorina</taxon>
        <taxon>Geodiidae</taxon>
        <taxon>Geodia</taxon>
    </lineage>
</organism>
<dbReference type="Proteomes" id="UP001174909">
    <property type="component" value="Unassembled WGS sequence"/>
</dbReference>
<feature type="compositionally biased region" description="Polar residues" evidence="1">
    <location>
        <begin position="122"/>
        <end position="131"/>
    </location>
</feature>
<feature type="compositionally biased region" description="Gly residues" evidence="1">
    <location>
        <begin position="1"/>
        <end position="12"/>
    </location>
</feature>
<dbReference type="Gene3D" id="1.10.150.50">
    <property type="entry name" value="Transcription Factor, Ets-1"/>
    <property type="match status" value="1"/>
</dbReference>
<gene>
    <name evidence="3" type="ORF">GBAR_LOCUS3844</name>
</gene>
<dbReference type="PROSITE" id="PS50105">
    <property type="entry name" value="SAM_DOMAIN"/>
    <property type="match status" value="1"/>
</dbReference>
<comment type="caution">
    <text evidence="3">The sequence shown here is derived from an EMBL/GenBank/DDBJ whole genome shotgun (WGS) entry which is preliminary data.</text>
</comment>
<dbReference type="AlphaFoldDB" id="A0AA35W7G8"/>
<feature type="compositionally biased region" description="Basic and acidic residues" evidence="1">
    <location>
        <begin position="28"/>
        <end position="50"/>
    </location>
</feature>
<proteinExistence type="predicted"/>
<evidence type="ECO:0000256" key="1">
    <source>
        <dbReference type="SAM" id="MobiDB-lite"/>
    </source>
</evidence>
<evidence type="ECO:0000313" key="4">
    <source>
        <dbReference type="Proteomes" id="UP001174909"/>
    </source>
</evidence>
<protein>
    <recommendedName>
        <fullName evidence="2">SAM domain-containing protein</fullName>
    </recommendedName>
</protein>
<feature type="compositionally biased region" description="Low complexity" evidence="1">
    <location>
        <begin position="15"/>
        <end position="25"/>
    </location>
</feature>
<feature type="domain" description="SAM" evidence="2">
    <location>
        <begin position="147"/>
        <end position="211"/>
    </location>
</feature>
<dbReference type="SUPFAM" id="SSF47769">
    <property type="entry name" value="SAM/Pointed domain"/>
    <property type="match status" value="1"/>
</dbReference>
<dbReference type="EMBL" id="CASHTH010000551">
    <property type="protein sequence ID" value="CAI8004156.1"/>
    <property type="molecule type" value="Genomic_DNA"/>
</dbReference>
<dbReference type="InterPro" id="IPR001660">
    <property type="entry name" value="SAM"/>
</dbReference>
<feature type="region of interest" description="Disordered" evidence="1">
    <location>
        <begin position="1"/>
        <end position="92"/>
    </location>
</feature>
<dbReference type="Pfam" id="PF00536">
    <property type="entry name" value="SAM_1"/>
    <property type="match status" value="1"/>
</dbReference>
<evidence type="ECO:0000313" key="3">
    <source>
        <dbReference type="EMBL" id="CAI8004156.1"/>
    </source>
</evidence>
<feature type="region of interest" description="Disordered" evidence="1">
    <location>
        <begin position="112"/>
        <end position="133"/>
    </location>
</feature>
<evidence type="ECO:0000259" key="2">
    <source>
        <dbReference type="PROSITE" id="PS50105"/>
    </source>
</evidence>
<keyword evidence="4" id="KW-1185">Reference proteome</keyword>
<accession>A0AA35W7G8</accession>
<name>A0AA35W7G8_GEOBA</name>
<dbReference type="InterPro" id="IPR013761">
    <property type="entry name" value="SAM/pointed_sf"/>
</dbReference>